<evidence type="ECO:0000259" key="5">
    <source>
        <dbReference type="PROSITE" id="PS50081"/>
    </source>
</evidence>
<evidence type="ECO:0000313" key="6">
    <source>
        <dbReference type="EMBL" id="KAL0005900.1"/>
    </source>
</evidence>
<dbReference type="PROSITE" id="PS50081">
    <property type="entry name" value="ZF_DAG_PE_2"/>
    <property type="match status" value="1"/>
</dbReference>
<keyword evidence="2" id="KW-0677">Repeat</keyword>
<evidence type="ECO:0000256" key="1">
    <source>
        <dbReference type="ARBA" id="ARBA00022723"/>
    </source>
</evidence>
<dbReference type="PANTHER" id="PTHR32410:SF163">
    <property type="entry name" value="DC1 DOMAIN-CONTAINING PROTEIN"/>
    <property type="match status" value="1"/>
</dbReference>
<dbReference type="GO" id="GO:0008270">
    <property type="term" value="F:zinc ion binding"/>
    <property type="evidence" value="ECO:0007669"/>
    <property type="project" value="UniProtKB-KW"/>
</dbReference>
<dbReference type="InterPro" id="IPR053192">
    <property type="entry name" value="Vacuole_Formation_Reg"/>
</dbReference>
<dbReference type="Proteomes" id="UP001459277">
    <property type="component" value="Unassembled WGS sequence"/>
</dbReference>
<dbReference type="SUPFAM" id="SSF57889">
    <property type="entry name" value="Cysteine-rich domain"/>
    <property type="match status" value="5"/>
</dbReference>
<name>A0AAW2D9C6_9ROSI</name>
<dbReference type="InterPro" id="IPR004146">
    <property type="entry name" value="DC1"/>
</dbReference>
<protein>
    <recommendedName>
        <fullName evidence="5">Phorbol-ester/DAG-type domain-containing protein</fullName>
    </recommendedName>
</protein>
<dbReference type="InterPro" id="IPR046349">
    <property type="entry name" value="C1-like_sf"/>
</dbReference>
<organism evidence="6 7">
    <name type="scientific">Lithocarpus litseifolius</name>
    <dbReference type="NCBI Taxonomy" id="425828"/>
    <lineage>
        <taxon>Eukaryota</taxon>
        <taxon>Viridiplantae</taxon>
        <taxon>Streptophyta</taxon>
        <taxon>Embryophyta</taxon>
        <taxon>Tracheophyta</taxon>
        <taxon>Spermatophyta</taxon>
        <taxon>Magnoliopsida</taxon>
        <taxon>eudicotyledons</taxon>
        <taxon>Gunneridae</taxon>
        <taxon>Pentapetalae</taxon>
        <taxon>rosids</taxon>
        <taxon>fabids</taxon>
        <taxon>Fagales</taxon>
        <taxon>Fagaceae</taxon>
        <taxon>Lithocarpus</taxon>
    </lineage>
</organism>
<dbReference type="SMART" id="SM00109">
    <property type="entry name" value="C1"/>
    <property type="match status" value="5"/>
</dbReference>
<evidence type="ECO:0000313" key="7">
    <source>
        <dbReference type="Proteomes" id="UP001459277"/>
    </source>
</evidence>
<comment type="caution">
    <text evidence="6">The sequence shown here is derived from an EMBL/GenBank/DDBJ whole genome shotgun (WGS) entry which is preliminary data.</text>
</comment>
<evidence type="ECO:0000256" key="4">
    <source>
        <dbReference type="ARBA" id="ARBA00022833"/>
    </source>
</evidence>
<accession>A0AAW2D9C6</accession>
<dbReference type="Pfam" id="PF03107">
    <property type="entry name" value="C1_2"/>
    <property type="match status" value="7"/>
</dbReference>
<dbReference type="SMART" id="SM00249">
    <property type="entry name" value="PHD"/>
    <property type="match status" value="4"/>
</dbReference>
<keyword evidence="3" id="KW-0863">Zinc-finger</keyword>
<dbReference type="AlphaFoldDB" id="A0AAW2D9C6"/>
<keyword evidence="1" id="KW-0479">Metal-binding</keyword>
<reference evidence="6 7" key="1">
    <citation type="submission" date="2024-01" db="EMBL/GenBank/DDBJ databases">
        <title>A telomere-to-telomere, gap-free genome of sweet tea (Lithocarpus litseifolius).</title>
        <authorList>
            <person name="Zhou J."/>
        </authorList>
    </citation>
    <scope>NUCLEOTIDE SEQUENCE [LARGE SCALE GENOMIC DNA]</scope>
    <source>
        <strain evidence="6">Zhou-2022a</strain>
        <tissue evidence="6">Leaf</tissue>
    </source>
</reference>
<evidence type="ECO:0000256" key="3">
    <source>
        <dbReference type="ARBA" id="ARBA00022771"/>
    </source>
</evidence>
<dbReference type="InterPro" id="IPR002219">
    <property type="entry name" value="PKC_DAG/PE"/>
</dbReference>
<keyword evidence="7" id="KW-1185">Reference proteome</keyword>
<proteinExistence type="predicted"/>
<dbReference type="PANTHER" id="PTHR32410">
    <property type="entry name" value="CYSTEINE/HISTIDINE-RICH C1 DOMAIN FAMILY PROTEIN"/>
    <property type="match status" value="1"/>
</dbReference>
<keyword evidence="4" id="KW-0862">Zinc</keyword>
<dbReference type="InterPro" id="IPR001965">
    <property type="entry name" value="Znf_PHD"/>
</dbReference>
<evidence type="ECO:0000256" key="2">
    <source>
        <dbReference type="ARBA" id="ARBA00022737"/>
    </source>
</evidence>
<feature type="domain" description="Phorbol-ester/DAG-type" evidence="5">
    <location>
        <begin position="79"/>
        <end position="129"/>
    </location>
</feature>
<sequence>MEQQQQQQQKIQHFSHPEHPLVFSEKGNYGQLCWACKKTIFGPSYSCIECNSFFRHKSCAELPLGLHHPLHPIHPLILFHPWRWAYLADDKQFYKCELCKEFRYQYTYRCSRCDFNLHITCASLAPTTMVEAEFHHHPLTPFWKWITFTCDICGKEDKDKGMPYGYMCQPCALWIHRSCASFPSRVKVVRHKHLLHLTHSSLEFLQPDPRFCQICVRKVDTRYGLYYCSRCNFVAHIDCAIAKENREDIDLSKFEDEDSEVDESIDSAAPYEVKKFLVGEDKTQIDTEIAHFSHEHDLNLTDEVQNSQKCNGCSRAIVPPFYSCVKCSFFLHKSCANLPKKKRHPLHQHPLILIPMEPSDFFGCRACKRACNGFSYKCERCDFNLDVQCSLISDILVHKGHEHQLILSSTTYQQNCTSCNSESNQIFRCTICEFALDFKCATLPYTTRYRHHEHPFTLCYTVEDNSGEYYCDICEEEREQKHWFYYCADCTYPAHPNCILGGCILGEYTNWKFGNSYEDGCHPHPLTFIEETKDNPQCHNCGDPCREFIFQCAPCNFYIHDKCLREDIDLQKFEDEDEVPELDESVDSVTYKVNKFNMGEDETQIAIEIKHFSHEHDLMLTDEVLNNQKCDGCTFSVLHYHIPQDMDNMSIPSLSVRAEDDSDEYYCDIYEEERRDSNYWFYYCEDCSYPAHPNCIIGKYPNYKFGDVVHISFGAWNSSNENAVILFQCSFLASWFKYNVNTLYQLMLVCVWSYPALATSVRNDELADNRNFQFSMFYGSTLFSNGSWLSMWNIKSRVDEQILELKGKLLESYSFCWIPLSSCRGTFGAEKENGSCIFQLARDSGDLIDSVLATLVEKKVVPDPFFRLQNKAIIDIADFGQEYAFLFLTTFKSWNAIH</sequence>
<dbReference type="Gene3D" id="3.30.60.20">
    <property type="match status" value="1"/>
</dbReference>
<gene>
    <name evidence="6" type="ORF">SO802_013461</name>
</gene>
<dbReference type="EMBL" id="JAZDWU010000004">
    <property type="protein sequence ID" value="KAL0005900.1"/>
    <property type="molecule type" value="Genomic_DNA"/>
</dbReference>